<evidence type="ECO:0000313" key="2">
    <source>
        <dbReference type="EMBL" id="UUC45323.1"/>
    </source>
</evidence>
<keyword evidence="2" id="KW-0808">Transferase</keyword>
<dbReference type="SUPFAM" id="SSF53448">
    <property type="entry name" value="Nucleotide-diphospho-sugar transferases"/>
    <property type="match status" value="1"/>
</dbReference>
<dbReference type="EC" id="2.4.-.-" evidence="2"/>
<dbReference type="EMBL" id="CP101751">
    <property type="protein sequence ID" value="UUC45323.1"/>
    <property type="molecule type" value="Genomic_DNA"/>
</dbReference>
<dbReference type="GO" id="GO:0016757">
    <property type="term" value="F:glycosyltransferase activity"/>
    <property type="evidence" value="ECO:0007669"/>
    <property type="project" value="UniProtKB-KW"/>
</dbReference>
<sequence>MKQGRSQEEIIAGWNGQDLNSPLVSILCDAFKHEAYLRDALEGFLSQITTFPFEIIVHEDASPDGTPAVLREFESKYPLLIKPIYQTENQYSKIGTRGIWGENTFPLAKGKYIALCEGDDYWIDPNKLQKQVDFLETNPDYVITWTDFLNRKGEELVPNDFKETLPAVYTIDFNSIFVPYCTYTLTSLFRRTAVNPADFKNFQYLKDNTLYGLVLCHGKGAFLNFQGGVYRWHAGGIYSLKSAFFQRYSSYLNVKEIYEKVPQSRTQNMKNVLQSLLKDAAFEALKLHENKEEYQKEPQQVVQTFLKEASFKMRMKFWRRYIKMKYFGMKY</sequence>
<protein>
    <submittedName>
        <fullName evidence="2">Glycosyltransferase</fullName>
        <ecNumber evidence="2">2.4.-.-</ecNumber>
    </submittedName>
</protein>
<dbReference type="PANTHER" id="PTHR22916">
    <property type="entry name" value="GLYCOSYLTRANSFERASE"/>
    <property type="match status" value="1"/>
</dbReference>
<name>A0ABY5IR78_9FLAO</name>
<feature type="domain" description="Glycosyltransferase 2-like" evidence="1">
    <location>
        <begin position="28"/>
        <end position="175"/>
    </location>
</feature>
<keyword evidence="2" id="KW-0328">Glycosyltransferase</keyword>
<dbReference type="RefSeq" id="WP_256551020.1">
    <property type="nucleotide sequence ID" value="NZ_CP101751.1"/>
</dbReference>
<dbReference type="Gene3D" id="3.90.550.10">
    <property type="entry name" value="Spore Coat Polysaccharide Biosynthesis Protein SpsA, Chain A"/>
    <property type="match status" value="1"/>
</dbReference>
<gene>
    <name evidence="2" type="ORF">NOX80_17070</name>
</gene>
<dbReference type="Proteomes" id="UP001059844">
    <property type="component" value="Chromosome"/>
</dbReference>
<proteinExistence type="predicted"/>
<keyword evidence="3" id="KW-1185">Reference proteome</keyword>
<dbReference type="PANTHER" id="PTHR22916:SF3">
    <property type="entry name" value="UDP-GLCNAC:BETAGAL BETA-1,3-N-ACETYLGLUCOSAMINYLTRANSFERASE-LIKE PROTEIN 1"/>
    <property type="match status" value="1"/>
</dbReference>
<evidence type="ECO:0000313" key="3">
    <source>
        <dbReference type="Proteomes" id="UP001059844"/>
    </source>
</evidence>
<organism evidence="2 3">
    <name type="scientific">Flavobacterium cerinum</name>
    <dbReference type="NCBI Taxonomy" id="2502784"/>
    <lineage>
        <taxon>Bacteria</taxon>
        <taxon>Pseudomonadati</taxon>
        <taxon>Bacteroidota</taxon>
        <taxon>Flavobacteriia</taxon>
        <taxon>Flavobacteriales</taxon>
        <taxon>Flavobacteriaceae</taxon>
        <taxon>Flavobacterium</taxon>
    </lineage>
</organism>
<evidence type="ECO:0000259" key="1">
    <source>
        <dbReference type="Pfam" id="PF00535"/>
    </source>
</evidence>
<reference evidence="2" key="1">
    <citation type="submission" date="2022-07" db="EMBL/GenBank/DDBJ databases">
        <title>Isolation, identification, and degradation of a PFOSA degrading strain from sewage treatment plant.</title>
        <authorList>
            <person name="Zhang L."/>
            <person name="Huo Y."/>
        </authorList>
    </citation>
    <scope>NUCLEOTIDE SEQUENCE</scope>
    <source>
        <strain evidence="2">C1</strain>
    </source>
</reference>
<accession>A0ABY5IR78</accession>
<dbReference type="InterPro" id="IPR029044">
    <property type="entry name" value="Nucleotide-diphossugar_trans"/>
</dbReference>
<dbReference type="Pfam" id="PF00535">
    <property type="entry name" value="Glycos_transf_2"/>
    <property type="match status" value="1"/>
</dbReference>
<dbReference type="InterPro" id="IPR001173">
    <property type="entry name" value="Glyco_trans_2-like"/>
</dbReference>